<reference evidence="3" key="1">
    <citation type="journal article" date="2019" name="Int. J. Syst. Evol. Microbiol.">
        <title>The Global Catalogue of Microorganisms (GCM) 10K type strain sequencing project: providing services to taxonomists for standard genome sequencing and annotation.</title>
        <authorList>
            <consortium name="The Broad Institute Genomics Platform"/>
            <consortium name="The Broad Institute Genome Sequencing Center for Infectious Disease"/>
            <person name="Wu L."/>
            <person name="Ma J."/>
        </authorList>
    </citation>
    <scope>NUCLEOTIDE SEQUENCE [LARGE SCALE GENOMIC DNA]</scope>
    <source>
        <strain evidence="3">CCM 7950</strain>
    </source>
</reference>
<gene>
    <name evidence="2" type="ORF">ACFSAV_10725</name>
</gene>
<name>A0ABW4NW07_9PAST</name>
<dbReference type="PANTHER" id="PTHR39173:SF1">
    <property type="entry name" value="ACETYLTRANSFERASE"/>
    <property type="match status" value="1"/>
</dbReference>
<dbReference type="PANTHER" id="PTHR39173">
    <property type="entry name" value="ACETYLTRANSFERASE"/>
    <property type="match status" value="1"/>
</dbReference>
<keyword evidence="3" id="KW-1185">Reference proteome</keyword>
<dbReference type="SUPFAM" id="SSF55729">
    <property type="entry name" value="Acyl-CoA N-acyltransferases (Nat)"/>
    <property type="match status" value="1"/>
</dbReference>
<evidence type="ECO:0000313" key="2">
    <source>
        <dbReference type="EMBL" id="MFD1806830.1"/>
    </source>
</evidence>
<dbReference type="Proteomes" id="UP001597420">
    <property type="component" value="Unassembled WGS sequence"/>
</dbReference>
<dbReference type="InterPro" id="IPR000182">
    <property type="entry name" value="GNAT_dom"/>
</dbReference>
<accession>A0ABW4NW07</accession>
<dbReference type="InterPro" id="IPR016181">
    <property type="entry name" value="Acyl_CoA_acyltransferase"/>
</dbReference>
<proteinExistence type="predicted"/>
<evidence type="ECO:0000313" key="3">
    <source>
        <dbReference type="Proteomes" id="UP001597420"/>
    </source>
</evidence>
<dbReference type="Gene3D" id="3.40.630.30">
    <property type="match status" value="1"/>
</dbReference>
<dbReference type="RefSeq" id="WP_379099491.1">
    <property type="nucleotide sequence ID" value="NZ_JBHUFP010000025.1"/>
</dbReference>
<protein>
    <submittedName>
        <fullName evidence="2">GNAT family N-acetyltransferase</fullName>
    </submittedName>
</protein>
<sequence>MQRLILIKPSLTHKNEILNYQQAYRATNLVLHGANQLAQFSAETFADWLDYLHAPAGTHLFGYDKVSDSTYLAWHKNENRMIGIINIRHELNQHLLKYGGHIGYSIHPQEWGKGYATEMLALALEKTDALGIKRVMLSCDKNNIASSKVIMKNNGILENEVHLENKVIQYYWIKRY</sequence>
<dbReference type="Pfam" id="PF13302">
    <property type="entry name" value="Acetyltransf_3"/>
    <property type="match status" value="1"/>
</dbReference>
<comment type="caution">
    <text evidence="2">The sequence shown here is derived from an EMBL/GenBank/DDBJ whole genome shotgun (WGS) entry which is preliminary data.</text>
</comment>
<dbReference type="EMBL" id="JBHUFP010000025">
    <property type="protein sequence ID" value="MFD1806830.1"/>
    <property type="molecule type" value="Genomic_DNA"/>
</dbReference>
<organism evidence="2 3">
    <name type="scientific">Pasteurella oralis</name>
    <dbReference type="NCBI Taxonomy" id="1071947"/>
    <lineage>
        <taxon>Bacteria</taxon>
        <taxon>Pseudomonadati</taxon>
        <taxon>Pseudomonadota</taxon>
        <taxon>Gammaproteobacteria</taxon>
        <taxon>Pasteurellales</taxon>
        <taxon>Pasteurellaceae</taxon>
        <taxon>Pasteurella</taxon>
    </lineage>
</organism>
<dbReference type="CDD" id="cd04301">
    <property type="entry name" value="NAT_SF"/>
    <property type="match status" value="1"/>
</dbReference>
<feature type="domain" description="N-acetyltransferase" evidence="1">
    <location>
        <begin position="18"/>
        <end position="176"/>
    </location>
</feature>
<evidence type="ECO:0000259" key="1">
    <source>
        <dbReference type="PROSITE" id="PS51186"/>
    </source>
</evidence>
<dbReference type="PROSITE" id="PS51186">
    <property type="entry name" value="GNAT"/>
    <property type="match status" value="1"/>
</dbReference>